<dbReference type="Pfam" id="PF01361">
    <property type="entry name" value="Tautomerase"/>
    <property type="match status" value="1"/>
</dbReference>
<dbReference type="AlphaFoldDB" id="A0A1L9AY48"/>
<dbReference type="Proteomes" id="UP000182229">
    <property type="component" value="Unassembled WGS sequence"/>
</dbReference>
<gene>
    <name evidence="3" type="ORF">BON30_40670</name>
</gene>
<dbReference type="OrthoDB" id="3395834at2"/>
<reference evidence="4" key="1">
    <citation type="submission" date="2016-11" db="EMBL/GenBank/DDBJ databases">
        <authorList>
            <person name="Shukria A."/>
            <person name="Stevens D.C."/>
        </authorList>
    </citation>
    <scope>NUCLEOTIDE SEQUENCE [LARGE SCALE GENOMIC DNA]</scope>
    <source>
        <strain evidence="4">Cbfe23</strain>
    </source>
</reference>
<accession>A0A1L9AY48</accession>
<dbReference type="InterPro" id="IPR014347">
    <property type="entry name" value="Tautomerase/MIF_sf"/>
</dbReference>
<dbReference type="STRING" id="83449.BON30_40670"/>
<evidence type="ECO:0000256" key="1">
    <source>
        <dbReference type="ARBA" id="ARBA00023235"/>
    </source>
</evidence>
<dbReference type="RefSeq" id="WP_071903962.1">
    <property type="nucleotide sequence ID" value="NZ_MPIN01000016.1"/>
</dbReference>
<keyword evidence="1" id="KW-0413">Isomerase</keyword>
<proteinExistence type="predicted"/>
<dbReference type="Gene3D" id="3.30.429.10">
    <property type="entry name" value="Macrophage Migration Inhibitory Factor"/>
    <property type="match status" value="1"/>
</dbReference>
<sequence length="74" mass="8438">MPHVNIKYFPTPLSEQQQSELVAAVTQAVKSALKCDEGVISIALEPVEKDAWNERVYVPEIVKRKELLRKTPNY</sequence>
<protein>
    <submittedName>
        <fullName evidence="3">4-oxalocrotonate tautomerase</fullName>
    </submittedName>
</protein>
<dbReference type="InterPro" id="IPR004370">
    <property type="entry name" value="4-OT-like_dom"/>
</dbReference>
<comment type="caution">
    <text evidence="3">The sequence shown here is derived from an EMBL/GenBank/DDBJ whole genome shotgun (WGS) entry which is preliminary data.</text>
</comment>
<reference evidence="3 4" key="2">
    <citation type="submission" date="2016-12" db="EMBL/GenBank/DDBJ databases">
        <title>Draft Genome Sequence of Cystobacter ferrugineus Strain Cbfe23.</title>
        <authorList>
            <person name="Akbar S."/>
            <person name="Dowd S.E."/>
            <person name="Stevens D.C."/>
        </authorList>
    </citation>
    <scope>NUCLEOTIDE SEQUENCE [LARGE SCALE GENOMIC DNA]</scope>
    <source>
        <strain evidence="3 4">Cbfe23</strain>
    </source>
</reference>
<name>A0A1L9AY48_9BACT</name>
<evidence type="ECO:0000313" key="4">
    <source>
        <dbReference type="Proteomes" id="UP000182229"/>
    </source>
</evidence>
<keyword evidence="4" id="KW-1185">Reference proteome</keyword>
<dbReference type="EMBL" id="MPIN01000016">
    <property type="protein sequence ID" value="OJH34906.1"/>
    <property type="molecule type" value="Genomic_DNA"/>
</dbReference>
<organism evidence="3 4">
    <name type="scientific">Cystobacter ferrugineus</name>
    <dbReference type="NCBI Taxonomy" id="83449"/>
    <lineage>
        <taxon>Bacteria</taxon>
        <taxon>Pseudomonadati</taxon>
        <taxon>Myxococcota</taxon>
        <taxon>Myxococcia</taxon>
        <taxon>Myxococcales</taxon>
        <taxon>Cystobacterineae</taxon>
        <taxon>Archangiaceae</taxon>
        <taxon>Cystobacter</taxon>
    </lineage>
</organism>
<dbReference type="SUPFAM" id="SSF55331">
    <property type="entry name" value="Tautomerase/MIF"/>
    <property type="match status" value="1"/>
</dbReference>
<evidence type="ECO:0000313" key="3">
    <source>
        <dbReference type="EMBL" id="OJH34906.1"/>
    </source>
</evidence>
<dbReference type="GO" id="GO:0016853">
    <property type="term" value="F:isomerase activity"/>
    <property type="evidence" value="ECO:0007669"/>
    <property type="project" value="UniProtKB-KW"/>
</dbReference>
<evidence type="ECO:0000259" key="2">
    <source>
        <dbReference type="Pfam" id="PF01361"/>
    </source>
</evidence>
<feature type="domain" description="4-oxalocrotonate tautomerase-like" evidence="2">
    <location>
        <begin position="2"/>
        <end position="52"/>
    </location>
</feature>